<keyword evidence="2" id="KW-1185">Reference proteome</keyword>
<dbReference type="Proteomes" id="UP001258017">
    <property type="component" value="Unassembled WGS sequence"/>
</dbReference>
<comment type="caution">
    <text evidence="1">The sequence shown here is derived from an EMBL/GenBank/DDBJ whole genome shotgun (WGS) entry which is preliminary data.</text>
</comment>
<sequence>MWSNYLKHKCEPPQFKCSLCPFAAFKAFILHAHQAEQHFKRTSPNTFPCVLRMWETVQITDGSESTRTRGVWEEHVLLSDLPLRHADEDDHVESFEEGAWLFLFDDELSL</sequence>
<reference evidence="1" key="1">
    <citation type="submission" date="2021-08" db="EMBL/GenBank/DDBJ databases">
        <authorList>
            <person name="Misof B."/>
            <person name="Oliver O."/>
            <person name="Podsiadlowski L."/>
            <person name="Donath A."/>
            <person name="Peters R."/>
            <person name="Mayer C."/>
            <person name="Rust J."/>
            <person name="Gunkel S."/>
            <person name="Lesny P."/>
            <person name="Martin S."/>
            <person name="Oeyen J.P."/>
            <person name="Petersen M."/>
            <person name="Panagiotis P."/>
            <person name="Wilbrandt J."/>
            <person name="Tanja T."/>
        </authorList>
    </citation>
    <scope>NUCLEOTIDE SEQUENCE</scope>
    <source>
        <strain evidence="1">GBR_01_08_01A</strain>
        <tissue evidence="1">Thorax + abdomen</tissue>
    </source>
</reference>
<gene>
    <name evidence="1" type="ORF">KPH14_002499</name>
</gene>
<protein>
    <submittedName>
        <fullName evidence="1">Uncharacterized protein</fullName>
    </submittedName>
</protein>
<reference evidence="1" key="2">
    <citation type="journal article" date="2023" name="Commun. Biol.">
        <title>Intrasexual cuticular hydrocarbon dimorphism in a wasp sheds light on hydrocarbon biosynthesis genes in Hymenoptera.</title>
        <authorList>
            <person name="Moris V.C."/>
            <person name="Podsiadlowski L."/>
            <person name="Martin S."/>
            <person name="Oeyen J.P."/>
            <person name="Donath A."/>
            <person name="Petersen M."/>
            <person name="Wilbrandt J."/>
            <person name="Misof B."/>
            <person name="Liedtke D."/>
            <person name="Thamm M."/>
            <person name="Scheiner R."/>
            <person name="Schmitt T."/>
            <person name="Niehuis O."/>
        </authorList>
    </citation>
    <scope>NUCLEOTIDE SEQUENCE</scope>
    <source>
        <strain evidence="1">GBR_01_08_01A</strain>
    </source>
</reference>
<evidence type="ECO:0000313" key="1">
    <source>
        <dbReference type="EMBL" id="KAK2584903.1"/>
    </source>
</evidence>
<organism evidence="1 2">
    <name type="scientific">Odynerus spinipes</name>
    <dbReference type="NCBI Taxonomy" id="1348599"/>
    <lineage>
        <taxon>Eukaryota</taxon>
        <taxon>Metazoa</taxon>
        <taxon>Ecdysozoa</taxon>
        <taxon>Arthropoda</taxon>
        <taxon>Hexapoda</taxon>
        <taxon>Insecta</taxon>
        <taxon>Pterygota</taxon>
        <taxon>Neoptera</taxon>
        <taxon>Endopterygota</taxon>
        <taxon>Hymenoptera</taxon>
        <taxon>Apocrita</taxon>
        <taxon>Aculeata</taxon>
        <taxon>Vespoidea</taxon>
        <taxon>Vespidae</taxon>
        <taxon>Eumeninae</taxon>
        <taxon>Odynerus</taxon>
    </lineage>
</organism>
<proteinExistence type="predicted"/>
<dbReference type="AlphaFoldDB" id="A0AAD9RT39"/>
<evidence type="ECO:0000313" key="2">
    <source>
        <dbReference type="Proteomes" id="UP001258017"/>
    </source>
</evidence>
<accession>A0AAD9RT39</accession>
<name>A0AAD9RT39_9HYME</name>
<dbReference type="EMBL" id="JAIFRP010000023">
    <property type="protein sequence ID" value="KAK2584903.1"/>
    <property type="molecule type" value="Genomic_DNA"/>
</dbReference>